<dbReference type="PROSITE" id="PS00775">
    <property type="entry name" value="GLYCOSYL_HYDROL_F3"/>
    <property type="match status" value="1"/>
</dbReference>
<dbReference type="InterPro" id="IPR050288">
    <property type="entry name" value="Cellulose_deg_GH3"/>
</dbReference>
<evidence type="ECO:0000259" key="5">
    <source>
        <dbReference type="SMART" id="SM01217"/>
    </source>
</evidence>
<dbReference type="GO" id="GO:0008422">
    <property type="term" value="F:beta-glucosidase activity"/>
    <property type="evidence" value="ECO:0007669"/>
    <property type="project" value="UniProtKB-ARBA"/>
</dbReference>
<dbReference type="SUPFAM" id="SSF52279">
    <property type="entry name" value="Beta-D-glucan exohydrolase, C-terminal domain"/>
    <property type="match status" value="1"/>
</dbReference>
<dbReference type="RefSeq" id="WP_075105136.1">
    <property type="nucleotide sequence ID" value="NZ_MSJM01000006.1"/>
</dbReference>
<dbReference type="PANTHER" id="PTHR42715">
    <property type="entry name" value="BETA-GLUCOSIDASE"/>
    <property type="match status" value="1"/>
</dbReference>
<accession>A0A1Q8E6N6</accession>
<evidence type="ECO:0000256" key="4">
    <source>
        <dbReference type="RuleBase" id="RU361161"/>
    </source>
</evidence>
<dbReference type="Gene3D" id="3.20.20.300">
    <property type="entry name" value="Glycoside hydrolase, family 3, N-terminal domain"/>
    <property type="match status" value="1"/>
</dbReference>
<dbReference type="InterPro" id="IPR019800">
    <property type="entry name" value="Glyco_hydro_3_AS"/>
</dbReference>
<dbReference type="InterPro" id="IPR026891">
    <property type="entry name" value="Fn3-like"/>
</dbReference>
<protein>
    <submittedName>
        <fullName evidence="6">Glycosyl hydrolase</fullName>
    </submittedName>
</protein>
<dbReference type="FunFam" id="2.60.40.10:FF:000495">
    <property type="entry name" value="Periplasmic beta-glucosidase"/>
    <property type="match status" value="1"/>
</dbReference>
<dbReference type="SUPFAM" id="SSF51445">
    <property type="entry name" value="(Trans)glycosidases"/>
    <property type="match status" value="1"/>
</dbReference>
<feature type="domain" description="Fibronectin type III-like" evidence="5">
    <location>
        <begin position="572"/>
        <end position="642"/>
    </location>
</feature>
<proteinExistence type="inferred from homology"/>
<keyword evidence="3" id="KW-0119">Carbohydrate metabolism</keyword>
<evidence type="ECO:0000256" key="2">
    <source>
        <dbReference type="ARBA" id="ARBA00022801"/>
    </source>
</evidence>
<dbReference type="InterPro" id="IPR036881">
    <property type="entry name" value="Glyco_hydro_3_C_sf"/>
</dbReference>
<evidence type="ECO:0000256" key="3">
    <source>
        <dbReference type="ARBA" id="ARBA00023277"/>
    </source>
</evidence>
<reference evidence="7" key="1">
    <citation type="submission" date="2016-12" db="EMBL/GenBank/DDBJ databases">
        <authorList>
            <person name="Gulvik C.A."/>
        </authorList>
    </citation>
    <scope>NUCLEOTIDE SEQUENCE [LARGE SCALE GENOMIC DNA]</scope>
    <source>
        <strain evidence="7">NED12-00049-6B</strain>
    </source>
</reference>
<dbReference type="Proteomes" id="UP000186890">
    <property type="component" value="Unassembled WGS sequence"/>
</dbReference>
<evidence type="ECO:0000313" key="7">
    <source>
        <dbReference type="Proteomes" id="UP000186890"/>
    </source>
</evidence>
<dbReference type="GO" id="GO:0005975">
    <property type="term" value="P:carbohydrate metabolic process"/>
    <property type="evidence" value="ECO:0007669"/>
    <property type="project" value="InterPro"/>
</dbReference>
<dbReference type="Pfam" id="PF01915">
    <property type="entry name" value="Glyco_hydro_3_C"/>
    <property type="match status" value="1"/>
</dbReference>
<dbReference type="InterPro" id="IPR002772">
    <property type="entry name" value="Glyco_hydro_3_C"/>
</dbReference>
<name>A0A1Q8E6N6_9STRE</name>
<comment type="similarity">
    <text evidence="1 4">Belongs to the glycosyl hydrolase 3 family.</text>
</comment>
<dbReference type="Pfam" id="PF00933">
    <property type="entry name" value="Glyco_hydro_3"/>
    <property type="match status" value="1"/>
</dbReference>
<dbReference type="InterPro" id="IPR036962">
    <property type="entry name" value="Glyco_hydro_3_N_sf"/>
</dbReference>
<sequence>MKHRAIIEQLTLEEKAALMAGKSVWETKDFPEKGIPSVFLSDGPHGIRKQEGSGDHLGLNASVPATCFPTAATLANSWDPALVEEVGAALGAEASSLGVHVVLGPGLNIKRNPLCGRNFEYYSEDPYQAGKMAAAMIRGLQSQGVAATPKHLAVNSQELRRMASDSIVDERTLREIYLTGFEIAVREGNPKAIMSAYNKINGIYANEDKRLLRDILRDEWGFTGFVVSDWGGSNDHVLGVENGSHLEMPGTTTVGQKELIDAVQSGRLSESVLDERVDELLQVVLDLAAQEKRSIDVNKQHQLARRAAAESIVLLKNEDQVLPLQAEKTVAVIGEFAKNPRYQGAGSSLINARQVDNTLEAMKDYPLTYVGYAQGYQRIDQPDEALVTEALALAQQADTVLYYMGLDEISESEGLDRTHLQLPKNQLHLLEKLAAIHEKIVVVLSAGSVVDMSWDKHVKAVVHGYLSGEAGARAMLDALTGLVNPSGKLSETYPIALADVPSSKEFPAEGDYALYREGLYVGYRYFDTTQTAVQYPFGYGLSYTTFAYGDLRIHETGLSMTVTNTGERAGAEVVQLYVGKEDARVFRPSKELKGFAKVYLEAGQSTEVNLSFDDKTFRYFNTVTNAFEIEGGTYQLYLGASVSDIRLVAEITQEATTEHLPELTGLDSYQAGQVLQVTDEEFTRLLGRPIPVESWQVGQELRLNDPLSKMQYAKSGLARLVYKLLHHLLKKAEQKGKPDLNLLFLYNMPFRALAKMTGGMLDQQMVAAILVIVNGHFMKGVGQLWKAFRAKQGYQKQLS</sequence>
<keyword evidence="7" id="KW-1185">Reference proteome</keyword>
<comment type="caution">
    <text evidence="6">The sequence shown here is derived from an EMBL/GenBank/DDBJ whole genome shotgun (WGS) entry which is preliminary data.</text>
</comment>
<evidence type="ECO:0000256" key="1">
    <source>
        <dbReference type="ARBA" id="ARBA00005336"/>
    </source>
</evidence>
<dbReference type="InterPro" id="IPR017853">
    <property type="entry name" value="GH"/>
</dbReference>
<gene>
    <name evidence="6" type="ORF">BU202_07310</name>
</gene>
<dbReference type="Pfam" id="PF14310">
    <property type="entry name" value="Fn3-like"/>
    <property type="match status" value="1"/>
</dbReference>
<dbReference type="AlphaFoldDB" id="A0A1Q8E6N6"/>
<keyword evidence="4" id="KW-0326">Glycosidase</keyword>
<dbReference type="EMBL" id="MSJM01000006">
    <property type="protein sequence ID" value="OLF47459.1"/>
    <property type="molecule type" value="Genomic_DNA"/>
</dbReference>
<keyword evidence="2 4" id="KW-0378">Hydrolase</keyword>
<dbReference type="InterPro" id="IPR013783">
    <property type="entry name" value="Ig-like_fold"/>
</dbReference>
<dbReference type="Gene3D" id="3.40.50.1700">
    <property type="entry name" value="Glycoside hydrolase family 3 C-terminal domain"/>
    <property type="match status" value="1"/>
</dbReference>
<dbReference type="InterPro" id="IPR001764">
    <property type="entry name" value="Glyco_hydro_3_N"/>
</dbReference>
<dbReference type="PANTHER" id="PTHR42715:SF10">
    <property type="entry name" value="BETA-GLUCOSIDASE"/>
    <property type="match status" value="1"/>
</dbReference>
<dbReference type="Gene3D" id="2.60.40.10">
    <property type="entry name" value="Immunoglobulins"/>
    <property type="match status" value="1"/>
</dbReference>
<evidence type="ECO:0000313" key="6">
    <source>
        <dbReference type="EMBL" id="OLF47459.1"/>
    </source>
</evidence>
<dbReference type="SMART" id="SM01217">
    <property type="entry name" value="Fn3_like"/>
    <property type="match status" value="1"/>
</dbReference>
<organism evidence="6 7">
    <name type="scientific">Streptococcus cuniculi</name>
    <dbReference type="NCBI Taxonomy" id="1432788"/>
    <lineage>
        <taxon>Bacteria</taxon>
        <taxon>Bacillati</taxon>
        <taxon>Bacillota</taxon>
        <taxon>Bacilli</taxon>
        <taxon>Lactobacillales</taxon>
        <taxon>Streptococcaceae</taxon>
        <taxon>Streptococcus</taxon>
    </lineage>
</organism>
<dbReference type="OrthoDB" id="9805821at2"/>
<dbReference type="PRINTS" id="PR00133">
    <property type="entry name" value="GLHYDRLASE3"/>
</dbReference>